<keyword evidence="4" id="KW-0547">Nucleotide-binding</keyword>
<dbReference type="Pfam" id="PF10609">
    <property type="entry name" value="ParA"/>
    <property type="match status" value="1"/>
</dbReference>
<dbReference type="RefSeq" id="WP_072903838.1">
    <property type="nucleotide sequence ID" value="NZ_FRAD01000015.1"/>
</dbReference>
<dbReference type="Proteomes" id="UP000183952">
    <property type="component" value="Unassembled WGS sequence"/>
</dbReference>
<dbReference type="OrthoDB" id="9794577at2"/>
<evidence type="ECO:0000313" key="10">
    <source>
        <dbReference type="Proteomes" id="UP000183952"/>
    </source>
</evidence>
<dbReference type="GO" id="GO:0005524">
    <property type="term" value="F:ATP binding"/>
    <property type="evidence" value="ECO:0007669"/>
    <property type="project" value="UniProtKB-KW"/>
</dbReference>
<dbReference type="InterPro" id="IPR033756">
    <property type="entry name" value="YlxH/NBP35"/>
</dbReference>
<name>A0A1M6Q376_9CLOT</name>
<keyword evidence="5" id="KW-0418">Kinase</keyword>
<dbReference type="GO" id="GO:0042802">
    <property type="term" value="F:identical protein binding"/>
    <property type="evidence" value="ECO:0007669"/>
    <property type="project" value="UniProtKB-ARBA"/>
</dbReference>
<dbReference type="Gene3D" id="3.40.50.300">
    <property type="entry name" value="P-loop containing nucleotide triphosphate hydrolases"/>
    <property type="match status" value="1"/>
</dbReference>
<evidence type="ECO:0000256" key="4">
    <source>
        <dbReference type="ARBA" id="ARBA00022741"/>
    </source>
</evidence>
<evidence type="ECO:0000256" key="2">
    <source>
        <dbReference type="ARBA" id="ARBA00011903"/>
    </source>
</evidence>
<keyword evidence="7" id="KW-0829">Tyrosine-protein kinase</keyword>
<dbReference type="FunFam" id="3.40.50.300:FF:000527">
    <property type="entry name" value="Tyrosine-protein kinase etk"/>
    <property type="match status" value="1"/>
</dbReference>
<proteinExistence type="inferred from homology"/>
<dbReference type="GO" id="GO:0005886">
    <property type="term" value="C:plasma membrane"/>
    <property type="evidence" value="ECO:0007669"/>
    <property type="project" value="TreeGrafter"/>
</dbReference>
<keyword evidence="6" id="KW-0067">ATP-binding</keyword>
<reference evidence="9 10" key="1">
    <citation type="submission" date="2016-11" db="EMBL/GenBank/DDBJ databases">
        <authorList>
            <person name="Jaros S."/>
            <person name="Januszkiewicz K."/>
            <person name="Wedrychowicz H."/>
        </authorList>
    </citation>
    <scope>NUCLEOTIDE SEQUENCE [LARGE SCALE GENOMIC DNA]</scope>
    <source>
        <strain evidence="9 10">DSM 3090</strain>
    </source>
</reference>
<evidence type="ECO:0000256" key="1">
    <source>
        <dbReference type="ARBA" id="ARBA00007316"/>
    </source>
</evidence>
<dbReference type="PANTHER" id="PTHR32309">
    <property type="entry name" value="TYROSINE-PROTEIN KINASE"/>
    <property type="match status" value="1"/>
</dbReference>
<gene>
    <name evidence="9" type="ORF">SAMN02745248_01878</name>
</gene>
<dbReference type="AlphaFoldDB" id="A0A1M6Q376"/>
<protein>
    <recommendedName>
        <fullName evidence="2">non-specific protein-tyrosine kinase</fullName>
        <ecNumber evidence="2">2.7.10.2</ecNumber>
    </recommendedName>
</protein>
<dbReference type="InterPro" id="IPR005702">
    <property type="entry name" value="Wzc-like_C"/>
</dbReference>
<comment type="catalytic activity">
    <reaction evidence="8">
        <text>L-tyrosyl-[protein] + ATP = O-phospho-L-tyrosyl-[protein] + ADP + H(+)</text>
        <dbReference type="Rhea" id="RHEA:10596"/>
        <dbReference type="Rhea" id="RHEA-COMP:10136"/>
        <dbReference type="Rhea" id="RHEA-COMP:20101"/>
        <dbReference type="ChEBI" id="CHEBI:15378"/>
        <dbReference type="ChEBI" id="CHEBI:30616"/>
        <dbReference type="ChEBI" id="CHEBI:46858"/>
        <dbReference type="ChEBI" id="CHEBI:61978"/>
        <dbReference type="ChEBI" id="CHEBI:456216"/>
        <dbReference type="EC" id="2.7.10.2"/>
    </reaction>
</comment>
<evidence type="ECO:0000256" key="5">
    <source>
        <dbReference type="ARBA" id="ARBA00022777"/>
    </source>
</evidence>
<dbReference type="EMBL" id="FRAD01000015">
    <property type="protein sequence ID" value="SHK14608.1"/>
    <property type="molecule type" value="Genomic_DNA"/>
</dbReference>
<keyword evidence="3" id="KW-0808">Transferase</keyword>
<dbReference type="PANTHER" id="PTHR32309:SF13">
    <property type="entry name" value="FERRIC ENTEROBACTIN TRANSPORT PROTEIN FEPE"/>
    <property type="match status" value="1"/>
</dbReference>
<dbReference type="SUPFAM" id="SSF52540">
    <property type="entry name" value="P-loop containing nucleoside triphosphate hydrolases"/>
    <property type="match status" value="1"/>
</dbReference>
<evidence type="ECO:0000256" key="8">
    <source>
        <dbReference type="ARBA" id="ARBA00051245"/>
    </source>
</evidence>
<dbReference type="EC" id="2.7.10.2" evidence="2"/>
<evidence type="ECO:0000313" key="9">
    <source>
        <dbReference type="EMBL" id="SHK14608.1"/>
    </source>
</evidence>
<dbReference type="GO" id="GO:0004715">
    <property type="term" value="F:non-membrane spanning protein tyrosine kinase activity"/>
    <property type="evidence" value="ECO:0007669"/>
    <property type="project" value="UniProtKB-EC"/>
</dbReference>
<dbReference type="InterPro" id="IPR050445">
    <property type="entry name" value="Bact_polysacc_biosynth/exp"/>
</dbReference>
<evidence type="ECO:0000256" key="7">
    <source>
        <dbReference type="ARBA" id="ARBA00023137"/>
    </source>
</evidence>
<dbReference type="CDD" id="cd05387">
    <property type="entry name" value="BY-kinase"/>
    <property type="match status" value="1"/>
</dbReference>
<evidence type="ECO:0000256" key="6">
    <source>
        <dbReference type="ARBA" id="ARBA00022840"/>
    </source>
</evidence>
<accession>A0A1M6Q376</accession>
<comment type="similarity">
    <text evidence="1">Belongs to the CpsD/CapB family.</text>
</comment>
<dbReference type="NCBIfam" id="TIGR01007">
    <property type="entry name" value="eps_fam"/>
    <property type="match status" value="1"/>
</dbReference>
<evidence type="ECO:0000256" key="3">
    <source>
        <dbReference type="ARBA" id="ARBA00022679"/>
    </source>
</evidence>
<organism evidence="9 10">
    <name type="scientific">Hathewaya proteolytica DSM 3090</name>
    <dbReference type="NCBI Taxonomy" id="1121331"/>
    <lineage>
        <taxon>Bacteria</taxon>
        <taxon>Bacillati</taxon>
        <taxon>Bacillota</taxon>
        <taxon>Clostridia</taxon>
        <taxon>Eubacteriales</taxon>
        <taxon>Clostridiaceae</taxon>
        <taxon>Hathewaya</taxon>
    </lineage>
</organism>
<sequence>MFVVDNEPKSIAAENFRTLRTNIQYSSIDDKYKVIAVTSSEPGEGKSTISGNLAIALSQNDNKVVLLDCDLRKPSLHKKFRISNSEGVSELILGKDNLTAVGYKYNDNLVVITSGKIPPNPSEMLGSKSMNSLIEMLKKAFDYVILDTPPLQAVTDAQILSARADGVIIVVEAGKTKKNLVQNSVNLLKKVNANIIGIVLNKLDNANEKYYKYYGKTEKK</sequence>
<keyword evidence="10" id="KW-1185">Reference proteome</keyword>
<dbReference type="STRING" id="1121331.SAMN02745248_01878"/>
<dbReference type="InterPro" id="IPR027417">
    <property type="entry name" value="P-loop_NTPase"/>
</dbReference>